<dbReference type="AlphaFoldDB" id="A0A2U1NN14"/>
<evidence type="ECO:0000313" key="6">
    <source>
        <dbReference type="EMBL" id="PWA74899.1"/>
    </source>
</evidence>
<keyword evidence="4" id="KW-0812">Transmembrane</keyword>
<dbReference type="InterPro" id="IPR005804">
    <property type="entry name" value="FA_desaturase_dom"/>
</dbReference>
<reference evidence="6 7" key="1">
    <citation type="journal article" date="2018" name="Mol. Plant">
        <title>The genome of Artemisia annua provides insight into the evolution of Asteraceae family and artemisinin biosynthesis.</title>
        <authorList>
            <person name="Shen Q."/>
            <person name="Zhang L."/>
            <person name="Liao Z."/>
            <person name="Wang S."/>
            <person name="Yan T."/>
            <person name="Shi P."/>
            <person name="Liu M."/>
            <person name="Fu X."/>
            <person name="Pan Q."/>
            <person name="Wang Y."/>
            <person name="Lv Z."/>
            <person name="Lu X."/>
            <person name="Zhang F."/>
            <person name="Jiang W."/>
            <person name="Ma Y."/>
            <person name="Chen M."/>
            <person name="Hao X."/>
            <person name="Li L."/>
            <person name="Tang Y."/>
            <person name="Lv G."/>
            <person name="Zhou Y."/>
            <person name="Sun X."/>
            <person name="Brodelius P.E."/>
            <person name="Rose J.K.C."/>
            <person name="Tang K."/>
        </authorList>
    </citation>
    <scope>NUCLEOTIDE SEQUENCE [LARGE SCALE GENOMIC DNA]</scope>
    <source>
        <strain evidence="7">cv. Huhao1</strain>
        <tissue evidence="6">Leaf</tissue>
    </source>
</reference>
<accession>A0A2U1NN14</accession>
<keyword evidence="7" id="KW-1185">Reference proteome</keyword>
<feature type="transmembrane region" description="Helical" evidence="4">
    <location>
        <begin position="41"/>
        <end position="61"/>
    </location>
</feature>
<name>A0A2U1NN14_ARTAN</name>
<evidence type="ECO:0000256" key="1">
    <source>
        <dbReference type="ARBA" id="ARBA00004370"/>
    </source>
</evidence>
<evidence type="ECO:0000256" key="4">
    <source>
        <dbReference type="SAM" id="Phobius"/>
    </source>
</evidence>
<sequence>MINLLYYIGWPLYWLAQGSFLYGVWVLGHECGHHSFSEYQWIDDTVGFILHSLVMTPYFSFKYSHRSHHAHTNSLEYDEVYIPKRKSDTFFTEFLNNGPGNVFTLFVRITLGYPLYMLFNVVVITNDIGIITVLYALYHLAVTQGGKSTLFLYVIPLFMEGGFFILSTYYLSHTHPSVAHYDSTEWDWLRGALSTIDRDFGILNWIQHDINSSHVIHHLFPNMPHYHAVEATKAVRPILGEYYMSDNTPPLKAFWRETKECIYAEPDDSSKHKGVYWFSK</sequence>
<keyword evidence="4" id="KW-0472">Membrane</keyword>
<dbReference type="Pfam" id="PF00487">
    <property type="entry name" value="FA_desaturase"/>
    <property type="match status" value="1"/>
</dbReference>
<comment type="subcellular location">
    <subcellularLocation>
        <location evidence="1">Membrane</location>
    </subcellularLocation>
</comment>
<organism evidence="6 7">
    <name type="scientific">Artemisia annua</name>
    <name type="common">Sweet wormwood</name>
    <dbReference type="NCBI Taxonomy" id="35608"/>
    <lineage>
        <taxon>Eukaryota</taxon>
        <taxon>Viridiplantae</taxon>
        <taxon>Streptophyta</taxon>
        <taxon>Embryophyta</taxon>
        <taxon>Tracheophyta</taxon>
        <taxon>Spermatophyta</taxon>
        <taxon>Magnoliopsida</taxon>
        <taxon>eudicotyledons</taxon>
        <taxon>Gunneridae</taxon>
        <taxon>Pentapetalae</taxon>
        <taxon>asterids</taxon>
        <taxon>campanulids</taxon>
        <taxon>Asterales</taxon>
        <taxon>Asteraceae</taxon>
        <taxon>Asteroideae</taxon>
        <taxon>Anthemideae</taxon>
        <taxon>Artemisiinae</taxon>
        <taxon>Artemisia</taxon>
    </lineage>
</organism>
<dbReference type="CDD" id="cd03507">
    <property type="entry name" value="Delta12-FADS-like"/>
    <property type="match status" value="1"/>
</dbReference>
<feature type="domain" description="Fatty acid desaturase" evidence="5">
    <location>
        <begin position="9"/>
        <end position="247"/>
    </location>
</feature>
<dbReference type="PANTHER" id="PTHR32100">
    <property type="entry name" value="OMEGA-6 FATTY ACID DESATURASE, CHLOROPLASTIC"/>
    <property type="match status" value="1"/>
</dbReference>
<dbReference type="GO" id="GO:0016491">
    <property type="term" value="F:oxidoreductase activity"/>
    <property type="evidence" value="ECO:0007669"/>
    <property type="project" value="UniProtKB-KW"/>
</dbReference>
<feature type="transmembrane region" description="Helical" evidence="4">
    <location>
        <begin position="115"/>
        <end position="138"/>
    </location>
</feature>
<dbReference type="STRING" id="35608.A0A2U1NN14"/>
<dbReference type="EMBL" id="PKPP01002495">
    <property type="protein sequence ID" value="PWA74899.1"/>
    <property type="molecule type" value="Genomic_DNA"/>
</dbReference>
<protein>
    <submittedName>
        <fullName evidence="6">Fatty acid desaturase, type 1</fullName>
    </submittedName>
</protein>
<proteinExistence type="inferred from homology"/>
<evidence type="ECO:0000313" key="7">
    <source>
        <dbReference type="Proteomes" id="UP000245207"/>
    </source>
</evidence>
<comment type="similarity">
    <text evidence="2">Belongs to the fatty acid desaturase type 1 family.</text>
</comment>
<evidence type="ECO:0000259" key="5">
    <source>
        <dbReference type="Pfam" id="PF00487"/>
    </source>
</evidence>
<evidence type="ECO:0000256" key="2">
    <source>
        <dbReference type="ARBA" id="ARBA00009295"/>
    </source>
</evidence>
<dbReference type="InterPro" id="IPR012171">
    <property type="entry name" value="Fatty_acid_desaturase"/>
</dbReference>
<keyword evidence="3" id="KW-0560">Oxidoreductase</keyword>
<keyword evidence="4" id="KW-1133">Transmembrane helix</keyword>
<dbReference type="GO" id="GO:0006629">
    <property type="term" value="P:lipid metabolic process"/>
    <property type="evidence" value="ECO:0007669"/>
    <property type="project" value="InterPro"/>
</dbReference>
<dbReference type="Proteomes" id="UP000245207">
    <property type="component" value="Unassembled WGS sequence"/>
</dbReference>
<comment type="caution">
    <text evidence="6">The sequence shown here is derived from an EMBL/GenBank/DDBJ whole genome shotgun (WGS) entry which is preliminary data.</text>
</comment>
<evidence type="ECO:0000256" key="3">
    <source>
        <dbReference type="ARBA" id="ARBA00023002"/>
    </source>
</evidence>
<feature type="transmembrane region" description="Helical" evidence="4">
    <location>
        <begin position="150"/>
        <end position="171"/>
    </location>
</feature>
<dbReference type="OrthoDB" id="1461976at2759"/>
<gene>
    <name evidence="6" type="ORF">CTI12_AA248010</name>
</gene>
<dbReference type="GO" id="GO:0016020">
    <property type="term" value="C:membrane"/>
    <property type="evidence" value="ECO:0007669"/>
    <property type="project" value="UniProtKB-SubCell"/>
</dbReference>
<feature type="transmembrane region" description="Helical" evidence="4">
    <location>
        <begin position="12"/>
        <end position="29"/>
    </location>
</feature>